<keyword evidence="2" id="KW-0418">Kinase</keyword>
<dbReference type="InterPro" id="IPR043129">
    <property type="entry name" value="ATPase_NBD"/>
</dbReference>
<organism evidence="2 3">
    <name type="scientific">Streptosporangium algeriense</name>
    <dbReference type="NCBI Taxonomy" id="1682748"/>
    <lineage>
        <taxon>Bacteria</taxon>
        <taxon>Bacillati</taxon>
        <taxon>Actinomycetota</taxon>
        <taxon>Actinomycetes</taxon>
        <taxon>Streptosporangiales</taxon>
        <taxon>Streptosporangiaceae</taxon>
        <taxon>Streptosporangium</taxon>
    </lineage>
</organism>
<dbReference type="SUPFAM" id="SSF53067">
    <property type="entry name" value="Actin-like ATPase domain"/>
    <property type="match status" value="1"/>
</dbReference>
<sequence>MTTVLAIDQGTSGTKAVVTDGEGRVLGLAELPVRPVYLPGGGVEQDPGELLDSVLEAKRAENQPRN</sequence>
<accession>A0ABW3DT56</accession>
<keyword evidence="3" id="KW-1185">Reference proteome</keyword>
<feature type="non-terminal residue" evidence="2">
    <location>
        <position position="66"/>
    </location>
</feature>
<dbReference type="InterPro" id="IPR018484">
    <property type="entry name" value="FGGY_N"/>
</dbReference>
<comment type="caution">
    <text evidence="2">The sequence shown here is derived from an EMBL/GenBank/DDBJ whole genome shotgun (WGS) entry which is preliminary data.</text>
</comment>
<protein>
    <submittedName>
        <fullName evidence="2">FGGY family carbohydrate kinase</fullName>
    </submittedName>
</protein>
<evidence type="ECO:0000313" key="2">
    <source>
        <dbReference type="EMBL" id="MFD0887035.1"/>
    </source>
</evidence>
<gene>
    <name evidence="2" type="ORF">ACFQ08_21015</name>
</gene>
<proteinExistence type="predicted"/>
<dbReference type="Gene3D" id="3.30.420.40">
    <property type="match status" value="1"/>
</dbReference>
<reference evidence="3" key="1">
    <citation type="journal article" date="2019" name="Int. J. Syst. Evol. Microbiol.">
        <title>The Global Catalogue of Microorganisms (GCM) 10K type strain sequencing project: providing services to taxonomists for standard genome sequencing and annotation.</title>
        <authorList>
            <consortium name="The Broad Institute Genomics Platform"/>
            <consortium name="The Broad Institute Genome Sequencing Center for Infectious Disease"/>
            <person name="Wu L."/>
            <person name="Ma J."/>
        </authorList>
    </citation>
    <scope>NUCLEOTIDE SEQUENCE [LARGE SCALE GENOMIC DNA]</scope>
    <source>
        <strain evidence="3">CCUG 62974</strain>
    </source>
</reference>
<keyword evidence="2" id="KW-0808">Transferase</keyword>
<dbReference type="GO" id="GO:0016301">
    <property type="term" value="F:kinase activity"/>
    <property type="evidence" value="ECO:0007669"/>
    <property type="project" value="UniProtKB-KW"/>
</dbReference>
<evidence type="ECO:0000313" key="3">
    <source>
        <dbReference type="Proteomes" id="UP001597024"/>
    </source>
</evidence>
<dbReference type="Pfam" id="PF00370">
    <property type="entry name" value="FGGY_N"/>
    <property type="match status" value="1"/>
</dbReference>
<name>A0ABW3DT56_9ACTN</name>
<feature type="domain" description="Carbohydrate kinase FGGY N-terminal" evidence="1">
    <location>
        <begin position="4"/>
        <end position="59"/>
    </location>
</feature>
<dbReference type="Proteomes" id="UP001597024">
    <property type="component" value="Unassembled WGS sequence"/>
</dbReference>
<dbReference type="EMBL" id="JBHTHX010000790">
    <property type="protein sequence ID" value="MFD0887035.1"/>
    <property type="molecule type" value="Genomic_DNA"/>
</dbReference>
<evidence type="ECO:0000259" key="1">
    <source>
        <dbReference type="Pfam" id="PF00370"/>
    </source>
</evidence>